<dbReference type="InParanoid" id="E4XKV6"/>
<proteinExistence type="predicted"/>
<reference evidence="2" key="1">
    <citation type="journal article" date="2010" name="Science">
        <title>Plasticity of animal genome architecture unmasked by rapid evolution of a pelagic tunicate.</title>
        <authorList>
            <person name="Denoeud F."/>
            <person name="Henriet S."/>
            <person name="Mungpakdee S."/>
            <person name="Aury J.M."/>
            <person name="Da Silva C."/>
            <person name="Brinkmann H."/>
            <person name="Mikhaleva J."/>
            <person name="Olsen L.C."/>
            <person name="Jubin C."/>
            <person name="Canestro C."/>
            <person name="Bouquet J.M."/>
            <person name="Danks G."/>
            <person name="Poulain J."/>
            <person name="Campsteijn C."/>
            <person name="Adamski M."/>
            <person name="Cross I."/>
            <person name="Yadetie F."/>
            <person name="Muffato M."/>
            <person name="Louis A."/>
            <person name="Butcher S."/>
            <person name="Tsagkogeorga G."/>
            <person name="Konrad A."/>
            <person name="Singh S."/>
            <person name="Jensen M.F."/>
            <person name="Cong E.H."/>
            <person name="Eikeseth-Otteraa H."/>
            <person name="Noel B."/>
            <person name="Anthouard V."/>
            <person name="Porcel B.M."/>
            <person name="Kachouri-Lafond R."/>
            <person name="Nishino A."/>
            <person name="Ugolini M."/>
            <person name="Chourrout P."/>
            <person name="Nishida H."/>
            <person name="Aasland R."/>
            <person name="Huzurbazar S."/>
            <person name="Westhof E."/>
            <person name="Delsuc F."/>
            <person name="Lehrach H."/>
            <person name="Reinhardt R."/>
            <person name="Weissenbach J."/>
            <person name="Roy S.W."/>
            <person name="Artiguenave F."/>
            <person name="Postlethwait J.H."/>
            <person name="Manak J.R."/>
            <person name="Thompson E.M."/>
            <person name="Jaillon O."/>
            <person name="Du Pasquier L."/>
            <person name="Boudinot P."/>
            <person name="Liberles D.A."/>
            <person name="Volff J.N."/>
            <person name="Philippe H."/>
            <person name="Lenhard B."/>
            <person name="Roest Crollius H."/>
            <person name="Wincker P."/>
            <person name="Chourrout D."/>
        </authorList>
    </citation>
    <scope>NUCLEOTIDE SEQUENCE [LARGE SCALE GENOMIC DNA]</scope>
</reference>
<name>E4XKV6_OIKDI</name>
<feature type="region of interest" description="Disordered" evidence="1">
    <location>
        <begin position="51"/>
        <end position="70"/>
    </location>
</feature>
<dbReference type="AlphaFoldDB" id="E4XKV6"/>
<sequence>MEEREKFSLPKQKPVVSDEFPKQISNDHKLSENMQSKLKIYDESTPKDVIEGEDVCSDSSDSTLSSNSSSILTSYSEATYSKSTNISKATTQNASHTEFVKKLFV</sequence>
<gene>
    <name evidence="2" type="ORF">GSOID_T00014323001</name>
</gene>
<evidence type="ECO:0000256" key="1">
    <source>
        <dbReference type="SAM" id="MobiDB-lite"/>
    </source>
</evidence>
<accession>E4XKV6</accession>
<dbReference type="Proteomes" id="UP000001307">
    <property type="component" value="Unassembled WGS sequence"/>
</dbReference>
<evidence type="ECO:0000313" key="3">
    <source>
        <dbReference type="Proteomes" id="UP000001307"/>
    </source>
</evidence>
<evidence type="ECO:0000313" key="2">
    <source>
        <dbReference type="EMBL" id="CBY25023.1"/>
    </source>
</evidence>
<dbReference type="EMBL" id="FN653066">
    <property type="protein sequence ID" value="CBY25023.1"/>
    <property type="molecule type" value="Genomic_DNA"/>
</dbReference>
<organism evidence="2">
    <name type="scientific">Oikopleura dioica</name>
    <name type="common">Tunicate</name>
    <dbReference type="NCBI Taxonomy" id="34765"/>
    <lineage>
        <taxon>Eukaryota</taxon>
        <taxon>Metazoa</taxon>
        <taxon>Chordata</taxon>
        <taxon>Tunicata</taxon>
        <taxon>Appendicularia</taxon>
        <taxon>Copelata</taxon>
        <taxon>Oikopleuridae</taxon>
        <taxon>Oikopleura</taxon>
    </lineage>
</organism>
<keyword evidence="3" id="KW-1185">Reference proteome</keyword>
<feature type="compositionally biased region" description="Low complexity" evidence="1">
    <location>
        <begin position="57"/>
        <end position="70"/>
    </location>
</feature>
<protein>
    <submittedName>
        <fullName evidence="2">Uncharacterized protein</fullName>
    </submittedName>
</protein>